<accession>A0A9X0MJL9</accession>
<gene>
    <name evidence="2" type="ORF">AT268_30705</name>
</gene>
<evidence type="ECO:0000256" key="1">
    <source>
        <dbReference type="SAM" id="Phobius"/>
    </source>
</evidence>
<dbReference type="Proteomes" id="UP000075476">
    <property type="component" value="Unassembled WGS sequence"/>
</dbReference>
<name>A0A9X0MJL9_BACCE</name>
<dbReference type="EMBL" id="LOMO01000001">
    <property type="protein sequence ID" value="KXY50919.1"/>
    <property type="molecule type" value="Genomic_DNA"/>
</dbReference>
<sequence length="162" mass="19510">MKKQFIMQCFKHAIYVLSFFFMFLAFQGAIPLYEKLFRFGIVFYLVVLFNLFFDKKPPTYFAIIRFFSDEYEKESNEEYLNNLVSISHCALSGMGQVRQNNLSTEEKKREFDLNIRKVEVSYERICELKPPKKYAERHDEIMQDIKGFLSLYQKDEMYTESK</sequence>
<evidence type="ECO:0000313" key="3">
    <source>
        <dbReference type="Proteomes" id="UP000075476"/>
    </source>
</evidence>
<organism evidence="2 3">
    <name type="scientific">Bacillus cereus</name>
    <dbReference type="NCBI Taxonomy" id="1396"/>
    <lineage>
        <taxon>Bacteria</taxon>
        <taxon>Bacillati</taxon>
        <taxon>Bacillota</taxon>
        <taxon>Bacilli</taxon>
        <taxon>Bacillales</taxon>
        <taxon>Bacillaceae</taxon>
        <taxon>Bacillus</taxon>
        <taxon>Bacillus cereus group</taxon>
    </lineage>
</organism>
<feature type="transmembrane region" description="Helical" evidence="1">
    <location>
        <begin position="36"/>
        <end position="53"/>
    </location>
</feature>
<keyword evidence="1" id="KW-0812">Transmembrane</keyword>
<dbReference type="RefSeq" id="WP_061662246.1">
    <property type="nucleotide sequence ID" value="NZ_LOMO01000001.1"/>
</dbReference>
<evidence type="ECO:0000313" key="2">
    <source>
        <dbReference type="EMBL" id="KXY50919.1"/>
    </source>
</evidence>
<proteinExistence type="predicted"/>
<feature type="transmembrane region" description="Helical" evidence="1">
    <location>
        <begin position="12"/>
        <end position="30"/>
    </location>
</feature>
<keyword evidence="1" id="KW-1133">Transmembrane helix</keyword>
<keyword evidence="1" id="KW-0472">Membrane</keyword>
<reference evidence="2 3" key="1">
    <citation type="submission" date="2015-12" db="EMBL/GenBank/DDBJ databases">
        <title>Bacillus cereus Group isolate.</title>
        <authorList>
            <person name="Kovac J."/>
        </authorList>
    </citation>
    <scope>NUCLEOTIDE SEQUENCE [LARGE SCALE GENOMIC DNA]</scope>
    <source>
        <strain evidence="2 3">FSL K6-0073</strain>
    </source>
</reference>
<protein>
    <submittedName>
        <fullName evidence="2">Uncharacterized protein</fullName>
    </submittedName>
</protein>
<comment type="caution">
    <text evidence="2">The sequence shown here is derived from an EMBL/GenBank/DDBJ whole genome shotgun (WGS) entry which is preliminary data.</text>
</comment>
<dbReference type="AlphaFoldDB" id="A0A9X0MJL9"/>